<dbReference type="PROSITE" id="PS00232">
    <property type="entry name" value="CADHERIN_1"/>
    <property type="match status" value="1"/>
</dbReference>
<evidence type="ECO:0000256" key="1">
    <source>
        <dbReference type="ARBA" id="ARBA00004370"/>
    </source>
</evidence>
<keyword evidence="3" id="KW-1133">Transmembrane helix</keyword>
<keyword evidence="2 3" id="KW-0472">Membrane</keyword>
<sequence length="246" mass="28141">MFSLLAKPNHNCIIKLSSTICFIHVVFFINYIVTFNPIVLRDNTRENEIVSKDFLLNYIQSGYKLSLLQSSKGREYFDINENHQLITSRFIDRDKLCLQSRLCCPLEGSTTTVTVTSTISSNIGSPGHTNFMDYQNNYLPHTTSRNHIHELPTQSIYYPNLCSAKMHDTKSLYNPMCTFNLTVSVMTSPAEVPDTHQITIIICDENDHVPQFKVSEVFSFLLYIGLNHLCLSMVNPIIYSRELVSI</sequence>
<reference evidence="6" key="1">
    <citation type="submission" date="2016-06" db="UniProtKB">
        <authorList>
            <consortium name="WormBaseParasite"/>
        </authorList>
    </citation>
    <scope>IDENTIFICATION</scope>
</reference>
<keyword evidence="5" id="KW-1185">Reference proteome</keyword>
<comment type="subcellular location">
    <subcellularLocation>
        <location evidence="1">Membrane</location>
    </subcellularLocation>
</comment>
<dbReference type="EMBL" id="UZAK01034797">
    <property type="protein sequence ID" value="VDP46996.1"/>
    <property type="molecule type" value="Genomic_DNA"/>
</dbReference>
<evidence type="ECO:0000256" key="2">
    <source>
        <dbReference type="ARBA" id="ARBA00023136"/>
    </source>
</evidence>
<proteinExistence type="predicted"/>
<protein>
    <submittedName>
        <fullName evidence="6">Cadherin domain-containing protein</fullName>
    </submittedName>
</protein>
<organism evidence="6">
    <name type="scientific">Schistosoma curassoni</name>
    <dbReference type="NCBI Taxonomy" id="6186"/>
    <lineage>
        <taxon>Eukaryota</taxon>
        <taxon>Metazoa</taxon>
        <taxon>Spiralia</taxon>
        <taxon>Lophotrochozoa</taxon>
        <taxon>Platyhelminthes</taxon>
        <taxon>Trematoda</taxon>
        <taxon>Digenea</taxon>
        <taxon>Strigeidida</taxon>
        <taxon>Schistosomatoidea</taxon>
        <taxon>Schistosomatidae</taxon>
        <taxon>Schistosoma</taxon>
    </lineage>
</organism>
<dbReference type="Proteomes" id="UP000279833">
    <property type="component" value="Unassembled WGS sequence"/>
</dbReference>
<accession>A0A183KAH4</accession>
<dbReference type="GO" id="GO:0005886">
    <property type="term" value="C:plasma membrane"/>
    <property type="evidence" value="ECO:0007669"/>
    <property type="project" value="InterPro"/>
</dbReference>
<evidence type="ECO:0000313" key="4">
    <source>
        <dbReference type="EMBL" id="VDP46996.1"/>
    </source>
</evidence>
<dbReference type="InterPro" id="IPR020894">
    <property type="entry name" value="Cadherin_CS"/>
</dbReference>
<dbReference type="GO" id="GO:0007155">
    <property type="term" value="P:cell adhesion"/>
    <property type="evidence" value="ECO:0007669"/>
    <property type="project" value="InterPro"/>
</dbReference>
<evidence type="ECO:0000313" key="5">
    <source>
        <dbReference type="Proteomes" id="UP000279833"/>
    </source>
</evidence>
<feature type="transmembrane region" description="Helical" evidence="3">
    <location>
        <begin position="12"/>
        <end position="33"/>
    </location>
</feature>
<gene>
    <name evidence="4" type="ORF">SCUD_LOCUS12007</name>
</gene>
<reference evidence="4 5" key="2">
    <citation type="submission" date="2018-11" db="EMBL/GenBank/DDBJ databases">
        <authorList>
            <consortium name="Pathogen Informatics"/>
        </authorList>
    </citation>
    <scope>NUCLEOTIDE SEQUENCE [LARGE SCALE GENOMIC DNA]</scope>
    <source>
        <strain evidence="4">Dakar</strain>
        <strain evidence="5">Dakar, Senegal</strain>
    </source>
</reference>
<evidence type="ECO:0000256" key="3">
    <source>
        <dbReference type="SAM" id="Phobius"/>
    </source>
</evidence>
<dbReference type="AlphaFoldDB" id="A0A183KAH4"/>
<dbReference type="STRING" id="6186.A0A183KAH4"/>
<dbReference type="WBParaSite" id="SCUD_0001200701-mRNA-1">
    <property type="protein sequence ID" value="SCUD_0001200701-mRNA-1"/>
    <property type="gene ID" value="SCUD_0001200701"/>
</dbReference>
<keyword evidence="3" id="KW-0812">Transmembrane</keyword>
<dbReference type="Gene3D" id="2.60.40.60">
    <property type="entry name" value="Cadherins"/>
    <property type="match status" value="1"/>
</dbReference>
<name>A0A183KAH4_9TREM</name>
<evidence type="ECO:0000313" key="6">
    <source>
        <dbReference type="WBParaSite" id="SCUD_0001200701-mRNA-1"/>
    </source>
</evidence>